<dbReference type="GeneID" id="19306674"/>
<keyword evidence="9" id="KW-1185">Reference proteome</keyword>
<dbReference type="PANTHER" id="PTHR45957">
    <property type="entry name" value="ANAPHASE-PROMOTING COMPLEX SUBUNIT 2"/>
    <property type="match status" value="1"/>
</dbReference>
<dbReference type="SUPFAM" id="SSF46785">
    <property type="entry name" value="Winged helix' DNA-binding domain"/>
    <property type="match status" value="1"/>
</dbReference>
<dbReference type="PANTHER" id="PTHR45957:SF1">
    <property type="entry name" value="ANAPHASE-PROMOTING COMPLEX SUBUNIT 2"/>
    <property type="match status" value="1"/>
</dbReference>
<dbReference type="InterPro" id="IPR044554">
    <property type="entry name" value="ANAPC2"/>
</dbReference>
<dbReference type="InterPro" id="IPR059120">
    <property type="entry name" value="Cullin-like_AB"/>
</dbReference>
<dbReference type="Proteomes" id="UP000030669">
    <property type="component" value="Unassembled WGS sequence"/>
</dbReference>
<dbReference type="GO" id="GO:0007091">
    <property type="term" value="P:metaphase/anaphase transition of mitotic cell cycle"/>
    <property type="evidence" value="ECO:0007669"/>
    <property type="project" value="TreeGrafter"/>
</dbReference>
<gene>
    <name evidence="8" type="ORF">GLOTRDRAFT_49703</name>
</gene>
<feature type="domain" description="Cullin family profile" evidence="7">
    <location>
        <begin position="453"/>
        <end position="628"/>
    </location>
</feature>
<dbReference type="InterPro" id="IPR014786">
    <property type="entry name" value="ANAPC2_C"/>
</dbReference>
<accession>S7PU43</accession>
<organism evidence="8 9">
    <name type="scientific">Gloeophyllum trabeum (strain ATCC 11539 / FP-39264 / Madison 617)</name>
    <name type="common">Brown rot fungus</name>
    <dbReference type="NCBI Taxonomy" id="670483"/>
    <lineage>
        <taxon>Eukaryota</taxon>
        <taxon>Fungi</taxon>
        <taxon>Dikarya</taxon>
        <taxon>Basidiomycota</taxon>
        <taxon>Agaricomycotina</taxon>
        <taxon>Agaricomycetes</taxon>
        <taxon>Gloeophyllales</taxon>
        <taxon>Gloeophyllaceae</taxon>
        <taxon>Gloeophyllum</taxon>
    </lineage>
</organism>
<dbReference type="STRING" id="670483.S7PU43"/>
<dbReference type="GO" id="GO:0006511">
    <property type="term" value="P:ubiquitin-dependent protein catabolic process"/>
    <property type="evidence" value="ECO:0007669"/>
    <property type="project" value="InterPro"/>
</dbReference>
<name>S7PU43_GLOTA</name>
<dbReference type="Pfam" id="PF26557">
    <property type="entry name" value="Cullin_AB"/>
    <property type="match status" value="1"/>
</dbReference>
<evidence type="ECO:0000256" key="1">
    <source>
        <dbReference type="ARBA" id="ARBA00016068"/>
    </source>
</evidence>
<evidence type="ECO:0000256" key="2">
    <source>
        <dbReference type="ARBA" id="ARBA00022618"/>
    </source>
</evidence>
<proteinExistence type="inferred from homology"/>
<dbReference type="GO" id="GO:0070979">
    <property type="term" value="P:protein K11-linked ubiquitination"/>
    <property type="evidence" value="ECO:0007669"/>
    <property type="project" value="TreeGrafter"/>
</dbReference>
<protein>
    <recommendedName>
        <fullName evidence="1">Anaphase-promoting complex subunit 2</fullName>
    </recommendedName>
</protein>
<dbReference type="Gene3D" id="1.10.10.10">
    <property type="entry name" value="Winged helix-like DNA-binding domain superfamily/Winged helix DNA-binding domain"/>
    <property type="match status" value="1"/>
</dbReference>
<dbReference type="Gene3D" id="1.20.1310.10">
    <property type="entry name" value="Cullin Repeats"/>
    <property type="match status" value="1"/>
</dbReference>
<evidence type="ECO:0000256" key="4">
    <source>
        <dbReference type="ARBA" id="ARBA00022786"/>
    </source>
</evidence>
<dbReference type="SMART" id="SM00182">
    <property type="entry name" value="CULLIN"/>
    <property type="match status" value="1"/>
</dbReference>
<dbReference type="InterPro" id="IPR036390">
    <property type="entry name" value="WH_DNA-bd_sf"/>
</dbReference>
<dbReference type="SUPFAM" id="SSF75632">
    <property type="entry name" value="Cullin homology domain"/>
    <property type="match status" value="1"/>
</dbReference>
<dbReference type="GO" id="GO:0051301">
    <property type="term" value="P:cell division"/>
    <property type="evidence" value="ECO:0007669"/>
    <property type="project" value="UniProtKB-KW"/>
</dbReference>
<evidence type="ECO:0000256" key="6">
    <source>
        <dbReference type="PROSITE-ProRule" id="PRU00330"/>
    </source>
</evidence>
<dbReference type="HOGENOM" id="CLU_007149_4_2_1"/>
<evidence type="ECO:0000256" key="5">
    <source>
        <dbReference type="ARBA" id="ARBA00023306"/>
    </source>
</evidence>
<reference evidence="8 9" key="1">
    <citation type="journal article" date="2012" name="Science">
        <title>The Paleozoic origin of enzymatic lignin decomposition reconstructed from 31 fungal genomes.</title>
        <authorList>
            <person name="Floudas D."/>
            <person name="Binder M."/>
            <person name="Riley R."/>
            <person name="Barry K."/>
            <person name="Blanchette R.A."/>
            <person name="Henrissat B."/>
            <person name="Martinez A.T."/>
            <person name="Otillar R."/>
            <person name="Spatafora J.W."/>
            <person name="Yadav J.S."/>
            <person name="Aerts A."/>
            <person name="Benoit I."/>
            <person name="Boyd A."/>
            <person name="Carlson A."/>
            <person name="Copeland A."/>
            <person name="Coutinho P.M."/>
            <person name="de Vries R.P."/>
            <person name="Ferreira P."/>
            <person name="Findley K."/>
            <person name="Foster B."/>
            <person name="Gaskell J."/>
            <person name="Glotzer D."/>
            <person name="Gorecki P."/>
            <person name="Heitman J."/>
            <person name="Hesse C."/>
            <person name="Hori C."/>
            <person name="Igarashi K."/>
            <person name="Jurgens J.A."/>
            <person name="Kallen N."/>
            <person name="Kersten P."/>
            <person name="Kohler A."/>
            <person name="Kuees U."/>
            <person name="Kumar T.K.A."/>
            <person name="Kuo A."/>
            <person name="LaButti K."/>
            <person name="Larrondo L.F."/>
            <person name="Lindquist E."/>
            <person name="Ling A."/>
            <person name="Lombard V."/>
            <person name="Lucas S."/>
            <person name="Lundell T."/>
            <person name="Martin R."/>
            <person name="McLaughlin D.J."/>
            <person name="Morgenstern I."/>
            <person name="Morin E."/>
            <person name="Murat C."/>
            <person name="Nagy L.G."/>
            <person name="Nolan M."/>
            <person name="Ohm R.A."/>
            <person name="Patyshakuliyeva A."/>
            <person name="Rokas A."/>
            <person name="Ruiz-Duenas F.J."/>
            <person name="Sabat G."/>
            <person name="Salamov A."/>
            <person name="Samejima M."/>
            <person name="Schmutz J."/>
            <person name="Slot J.C."/>
            <person name="St John F."/>
            <person name="Stenlid J."/>
            <person name="Sun H."/>
            <person name="Sun S."/>
            <person name="Syed K."/>
            <person name="Tsang A."/>
            <person name="Wiebenga A."/>
            <person name="Young D."/>
            <person name="Pisabarro A."/>
            <person name="Eastwood D.C."/>
            <person name="Martin F."/>
            <person name="Cullen D."/>
            <person name="Grigoriev I.V."/>
            <person name="Hibbett D.S."/>
        </authorList>
    </citation>
    <scope>NUCLEOTIDE SEQUENCE [LARGE SCALE GENOMIC DNA]</scope>
    <source>
        <strain evidence="8 9">ATCC 11539</strain>
    </source>
</reference>
<comment type="similarity">
    <text evidence="6">Belongs to the cullin family.</text>
</comment>
<dbReference type="SMART" id="SM01013">
    <property type="entry name" value="APC2"/>
    <property type="match status" value="1"/>
</dbReference>
<dbReference type="InterPro" id="IPR036317">
    <property type="entry name" value="Cullin_homology_sf"/>
</dbReference>
<evidence type="ECO:0000313" key="8">
    <source>
        <dbReference type="EMBL" id="EPQ50963.1"/>
    </source>
</evidence>
<dbReference type="InterPro" id="IPR057975">
    <property type="entry name" value="TPR_ANAPC2"/>
</dbReference>
<dbReference type="GO" id="GO:0031625">
    <property type="term" value="F:ubiquitin protein ligase binding"/>
    <property type="evidence" value="ECO:0007669"/>
    <property type="project" value="InterPro"/>
</dbReference>
<dbReference type="InterPro" id="IPR016158">
    <property type="entry name" value="Cullin_homology"/>
</dbReference>
<dbReference type="Gene3D" id="3.30.230.130">
    <property type="entry name" value="Cullin, Chain C, Domain 2"/>
    <property type="match status" value="1"/>
</dbReference>
<sequence length="757" mass="86645">MASPGVQALVEAKWQSAFKTLNREEPGISGLLKTSQARQLASDFLRPRALSEPRRKYRADVMANAFRLLYQTKQLHGVLENFLEEMRQQRHLITEDVEAYMHEYEVRPYAFVLVTEVHETADSQIIAQLVHRLVEWFNAWRPTTETDGHPGPLESLGHVAIDSYTDAFQTHIYSVLPPSFSSGFKDLIASTLPVSDPAPPPDRALWDAFHALGLIERYESLISSVCYELVEKHVVETCAGQWSERMLQDLRDWMQNKVLPWMCLPYAPGARTMEEAGASLHGVGPRFDFHVCKTLCDLRTSEIFDIIVDYPDSIDALYDLKECLYRVDQRSNLVQSLRKANKKRLLHPGADTKDILAQYVSTIRSLRIVDPPGVLLYKVADPIRRYLRDRADTIRCIVSSLVGDNENGESLIDDEPPLPYLTKDAEDYSDPHWEPEPIDAGPDFRANKPGDVISTLVSIYDTKDVFVKELQVLLAQRLLAVTDGNYEKERRNIEILKVRFGEQALQVCEVMLRDMTDSRRIDQHVQSQKPSILHPVIISRHFWPSLQSGSFVMPQKLRSIQEEYAREFTAFKPDKRLVWLSHMGSVKLELELQDRTIEAEVTPVAAAIIELFSEKDVWTAGELMAQMQRLDKEHLRKGLNVWVDLGVLKEEGADKYRLLEVAEESSKKEGTVSAPKPKELPAVQTTQQQQAEQMRVFWNYIEGMLTNLGSLPLDRIQNMLKFARGYDRSIEQLGMFMEAARREGLVVVRDGMWRLNK</sequence>
<dbReference type="OMA" id="AAKWQES"/>
<dbReference type="PROSITE" id="PS50069">
    <property type="entry name" value="CULLIN_2"/>
    <property type="match status" value="1"/>
</dbReference>
<dbReference type="InterPro" id="IPR036388">
    <property type="entry name" value="WH-like_DNA-bd_sf"/>
</dbReference>
<keyword evidence="2" id="KW-0132">Cell division</keyword>
<dbReference type="EMBL" id="KB469312">
    <property type="protein sequence ID" value="EPQ50963.1"/>
    <property type="molecule type" value="Genomic_DNA"/>
</dbReference>
<keyword evidence="4" id="KW-0833">Ubl conjugation pathway</keyword>
<dbReference type="KEGG" id="gtr:GLOTRDRAFT_49703"/>
<evidence type="ECO:0000313" key="9">
    <source>
        <dbReference type="Proteomes" id="UP000030669"/>
    </source>
</evidence>
<dbReference type="Pfam" id="PF25773">
    <property type="entry name" value="TPR_ANAPC2"/>
    <property type="match status" value="1"/>
</dbReference>
<dbReference type="Pfam" id="PF08672">
    <property type="entry name" value="ANAPC2"/>
    <property type="match status" value="1"/>
</dbReference>
<dbReference type="AlphaFoldDB" id="S7PU43"/>
<evidence type="ECO:0000259" key="7">
    <source>
        <dbReference type="PROSITE" id="PS50069"/>
    </source>
</evidence>
<keyword evidence="5" id="KW-0131">Cell cycle</keyword>
<evidence type="ECO:0000256" key="3">
    <source>
        <dbReference type="ARBA" id="ARBA00022776"/>
    </source>
</evidence>
<dbReference type="GO" id="GO:0005680">
    <property type="term" value="C:anaphase-promoting complex"/>
    <property type="evidence" value="ECO:0007669"/>
    <property type="project" value="TreeGrafter"/>
</dbReference>
<dbReference type="eggNOG" id="KOG2165">
    <property type="taxonomic scope" value="Eukaryota"/>
</dbReference>
<dbReference type="OrthoDB" id="5581181at2759"/>
<keyword evidence="3" id="KW-0498">Mitosis</keyword>
<dbReference type="RefSeq" id="XP_007870403.1">
    <property type="nucleotide sequence ID" value="XM_007872212.1"/>
</dbReference>